<gene>
    <name evidence="2" type="ORF">GLOTRDRAFT_140135</name>
</gene>
<evidence type="ECO:0000256" key="1">
    <source>
        <dbReference type="SAM" id="Phobius"/>
    </source>
</evidence>
<feature type="transmembrane region" description="Helical" evidence="1">
    <location>
        <begin position="244"/>
        <end position="269"/>
    </location>
</feature>
<dbReference type="EMBL" id="KB469306">
    <property type="protein sequence ID" value="EPQ53284.1"/>
    <property type="molecule type" value="Genomic_DNA"/>
</dbReference>
<dbReference type="HOGENOM" id="CLU_847451_0_0_1"/>
<keyword evidence="1" id="KW-0812">Transmembrane</keyword>
<name>S7RKT8_GLOTA</name>
<dbReference type="AlphaFoldDB" id="S7RKT8"/>
<dbReference type="Proteomes" id="UP000030669">
    <property type="component" value="Unassembled WGS sequence"/>
</dbReference>
<keyword evidence="3" id="KW-1185">Reference proteome</keyword>
<organism evidence="2 3">
    <name type="scientific">Gloeophyllum trabeum (strain ATCC 11539 / FP-39264 / Madison 617)</name>
    <name type="common">Brown rot fungus</name>
    <dbReference type="NCBI Taxonomy" id="670483"/>
    <lineage>
        <taxon>Eukaryota</taxon>
        <taxon>Fungi</taxon>
        <taxon>Dikarya</taxon>
        <taxon>Basidiomycota</taxon>
        <taxon>Agaricomycotina</taxon>
        <taxon>Agaricomycetes</taxon>
        <taxon>Gloeophyllales</taxon>
        <taxon>Gloeophyllaceae</taxon>
        <taxon>Gloeophyllum</taxon>
    </lineage>
</organism>
<proteinExistence type="predicted"/>
<dbReference type="RefSeq" id="XP_007868551.1">
    <property type="nucleotide sequence ID" value="XM_007870360.1"/>
</dbReference>
<evidence type="ECO:0000313" key="2">
    <source>
        <dbReference type="EMBL" id="EPQ53284.1"/>
    </source>
</evidence>
<feature type="transmembrane region" description="Helical" evidence="1">
    <location>
        <begin position="6"/>
        <end position="30"/>
    </location>
</feature>
<sequence length="328" mass="36509">MVRFGIWRIAQLALLWGIAIQIPFVTLIFISDGVKSDTFPQERVLLLTENWVPAEQWRRYEDEFIAVRWDVELPVAGTHSTGSLLVNDRQIPLVEHSKASLTFHQSRIWGPQRWILQMCEIGGLTPTTDSRMMYAVIGERLQRSKDNVVLAVELQQSAGRWSLYTIDEHEALATVPMLTFEASSPDDPTAVPEIYYAAGDPTTPYWKQRIIFGAWLYVVLVPAYIISMAVTVATYIVFTIGTLIFRLIMGLVIAALGLASLFALVFGFWMYKESRRSSEGATTAPLPPAAGGSDQTSREVVFDIDEKILEEGLAGDSPASAPPPSQKS</sequence>
<feature type="transmembrane region" description="Helical" evidence="1">
    <location>
        <begin position="214"/>
        <end position="238"/>
    </location>
</feature>
<protein>
    <submittedName>
        <fullName evidence="2">Uncharacterized protein</fullName>
    </submittedName>
</protein>
<keyword evidence="1" id="KW-1133">Transmembrane helix</keyword>
<dbReference type="OrthoDB" id="10583900at2759"/>
<dbReference type="GeneID" id="19304443"/>
<reference evidence="2 3" key="1">
    <citation type="journal article" date="2012" name="Science">
        <title>The Paleozoic origin of enzymatic lignin decomposition reconstructed from 31 fungal genomes.</title>
        <authorList>
            <person name="Floudas D."/>
            <person name="Binder M."/>
            <person name="Riley R."/>
            <person name="Barry K."/>
            <person name="Blanchette R.A."/>
            <person name="Henrissat B."/>
            <person name="Martinez A.T."/>
            <person name="Otillar R."/>
            <person name="Spatafora J.W."/>
            <person name="Yadav J.S."/>
            <person name="Aerts A."/>
            <person name="Benoit I."/>
            <person name="Boyd A."/>
            <person name="Carlson A."/>
            <person name="Copeland A."/>
            <person name="Coutinho P.M."/>
            <person name="de Vries R.P."/>
            <person name="Ferreira P."/>
            <person name="Findley K."/>
            <person name="Foster B."/>
            <person name="Gaskell J."/>
            <person name="Glotzer D."/>
            <person name="Gorecki P."/>
            <person name="Heitman J."/>
            <person name="Hesse C."/>
            <person name="Hori C."/>
            <person name="Igarashi K."/>
            <person name="Jurgens J.A."/>
            <person name="Kallen N."/>
            <person name="Kersten P."/>
            <person name="Kohler A."/>
            <person name="Kuees U."/>
            <person name="Kumar T.K.A."/>
            <person name="Kuo A."/>
            <person name="LaButti K."/>
            <person name="Larrondo L.F."/>
            <person name="Lindquist E."/>
            <person name="Ling A."/>
            <person name="Lombard V."/>
            <person name="Lucas S."/>
            <person name="Lundell T."/>
            <person name="Martin R."/>
            <person name="McLaughlin D.J."/>
            <person name="Morgenstern I."/>
            <person name="Morin E."/>
            <person name="Murat C."/>
            <person name="Nagy L.G."/>
            <person name="Nolan M."/>
            <person name="Ohm R.A."/>
            <person name="Patyshakuliyeva A."/>
            <person name="Rokas A."/>
            <person name="Ruiz-Duenas F.J."/>
            <person name="Sabat G."/>
            <person name="Salamov A."/>
            <person name="Samejima M."/>
            <person name="Schmutz J."/>
            <person name="Slot J.C."/>
            <person name="St John F."/>
            <person name="Stenlid J."/>
            <person name="Sun H."/>
            <person name="Sun S."/>
            <person name="Syed K."/>
            <person name="Tsang A."/>
            <person name="Wiebenga A."/>
            <person name="Young D."/>
            <person name="Pisabarro A."/>
            <person name="Eastwood D.C."/>
            <person name="Martin F."/>
            <person name="Cullen D."/>
            <person name="Grigoriev I.V."/>
            <person name="Hibbett D.S."/>
        </authorList>
    </citation>
    <scope>NUCLEOTIDE SEQUENCE [LARGE SCALE GENOMIC DNA]</scope>
    <source>
        <strain evidence="2 3">ATCC 11539</strain>
    </source>
</reference>
<dbReference type="KEGG" id="gtr:GLOTRDRAFT_140135"/>
<keyword evidence="1" id="KW-0472">Membrane</keyword>
<evidence type="ECO:0000313" key="3">
    <source>
        <dbReference type="Proteomes" id="UP000030669"/>
    </source>
</evidence>
<accession>S7RKT8</accession>